<dbReference type="InterPro" id="IPR001128">
    <property type="entry name" value="Cyt_P450"/>
</dbReference>
<dbReference type="Proteomes" id="UP000694545">
    <property type="component" value="Unplaced"/>
</dbReference>
<feature type="binding site" description="axial binding residue" evidence="13">
    <location>
        <position position="213"/>
    </location>
    <ligand>
        <name>heme</name>
        <dbReference type="ChEBI" id="CHEBI:30413"/>
    </ligand>
    <ligandPart>
        <name>Fe</name>
        <dbReference type="ChEBI" id="CHEBI:18248"/>
    </ligandPart>
</feature>
<dbReference type="GO" id="GO:0020037">
    <property type="term" value="F:heme binding"/>
    <property type="evidence" value="ECO:0007669"/>
    <property type="project" value="InterPro"/>
</dbReference>
<evidence type="ECO:0000313" key="15">
    <source>
        <dbReference type="Ensembl" id="ENSVKKP00000000122.1"/>
    </source>
</evidence>
<evidence type="ECO:0000256" key="7">
    <source>
        <dbReference type="ARBA" id="ARBA00022824"/>
    </source>
</evidence>
<evidence type="ECO:0000256" key="13">
    <source>
        <dbReference type="PIRSR" id="PIRSR602401-1"/>
    </source>
</evidence>
<evidence type="ECO:0000256" key="2">
    <source>
        <dbReference type="ARBA" id="ARBA00004174"/>
    </source>
</evidence>
<dbReference type="PROSITE" id="PS00086">
    <property type="entry name" value="CYTOCHROME_P450"/>
    <property type="match status" value="1"/>
</dbReference>
<dbReference type="OMA" id="YECIVEL"/>
<dbReference type="PRINTS" id="PR00385">
    <property type="entry name" value="P450"/>
</dbReference>
<organism evidence="15 16">
    <name type="scientific">Varanus komodoensis</name>
    <name type="common">Komodo dragon</name>
    <dbReference type="NCBI Taxonomy" id="61221"/>
    <lineage>
        <taxon>Eukaryota</taxon>
        <taxon>Metazoa</taxon>
        <taxon>Chordata</taxon>
        <taxon>Craniata</taxon>
        <taxon>Vertebrata</taxon>
        <taxon>Euteleostomi</taxon>
        <taxon>Lepidosauria</taxon>
        <taxon>Squamata</taxon>
        <taxon>Bifurcata</taxon>
        <taxon>Unidentata</taxon>
        <taxon>Episquamata</taxon>
        <taxon>Toxicofera</taxon>
        <taxon>Anguimorpha</taxon>
        <taxon>Paleoanguimorpha</taxon>
        <taxon>Varanoidea</taxon>
        <taxon>Varanidae</taxon>
        <taxon>Varanus</taxon>
    </lineage>
</organism>
<dbReference type="InterPro" id="IPR017972">
    <property type="entry name" value="Cyt_P450_CS"/>
</dbReference>
<dbReference type="PANTHER" id="PTHR24300:SF411">
    <property type="entry name" value="CYTOCHROME P450, FAMILY 2, SUBFAMILY AB, POLYPEPTIDE 4-RELATED"/>
    <property type="match status" value="1"/>
</dbReference>
<dbReference type="FunFam" id="1.10.630.10:FF:000238">
    <property type="entry name" value="Cytochrome P450 2A6"/>
    <property type="match status" value="1"/>
</dbReference>
<comment type="similarity">
    <text evidence="4 14">Belongs to the cytochrome P450 family.</text>
</comment>
<keyword evidence="11 14" id="KW-0503">Monooxygenase</keyword>
<keyword evidence="16" id="KW-1185">Reference proteome</keyword>
<proteinExistence type="inferred from homology"/>
<dbReference type="PANTHER" id="PTHR24300">
    <property type="entry name" value="CYTOCHROME P450 508A4-RELATED"/>
    <property type="match status" value="1"/>
</dbReference>
<dbReference type="AlphaFoldDB" id="A0A8D2INQ6"/>
<reference evidence="15" key="2">
    <citation type="submission" date="2025-09" db="UniProtKB">
        <authorList>
            <consortium name="Ensembl"/>
        </authorList>
    </citation>
    <scope>IDENTIFICATION</scope>
</reference>
<evidence type="ECO:0000256" key="10">
    <source>
        <dbReference type="ARBA" id="ARBA00023004"/>
    </source>
</evidence>
<evidence type="ECO:0000256" key="12">
    <source>
        <dbReference type="ARBA" id="ARBA00023136"/>
    </source>
</evidence>
<keyword evidence="6 13" id="KW-0479">Metal-binding</keyword>
<dbReference type="GO" id="GO:0006805">
    <property type="term" value="P:xenobiotic metabolic process"/>
    <property type="evidence" value="ECO:0007669"/>
    <property type="project" value="TreeGrafter"/>
</dbReference>
<evidence type="ECO:0000256" key="5">
    <source>
        <dbReference type="ARBA" id="ARBA00022617"/>
    </source>
</evidence>
<dbReference type="GO" id="GO:0006082">
    <property type="term" value="P:organic acid metabolic process"/>
    <property type="evidence" value="ECO:0007669"/>
    <property type="project" value="TreeGrafter"/>
</dbReference>
<evidence type="ECO:0000256" key="1">
    <source>
        <dbReference type="ARBA" id="ARBA00001971"/>
    </source>
</evidence>
<keyword evidence="10 13" id="KW-0408">Iron</keyword>
<dbReference type="GO" id="GO:0005789">
    <property type="term" value="C:endoplasmic reticulum membrane"/>
    <property type="evidence" value="ECO:0007669"/>
    <property type="project" value="UniProtKB-SubCell"/>
</dbReference>
<dbReference type="SUPFAM" id="SSF48264">
    <property type="entry name" value="Cytochrome P450"/>
    <property type="match status" value="1"/>
</dbReference>
<evidence type="ECO:0000313" key="16">
    <source>
        <dbReference type="Proteomes" id="UP000694545"/>
    </source>
</evidence>
<protein>
    <submittedName>
        <fullName evidence="15">Uncharacterized protein</fullName>
    </submittedName>
</protein>
<evidence type="ECO:0000256" key="14">
    <source>
        <dbReference type="RuleBase" id="RU000461"/>
    </source>
</evidence>
<evidence type="ECO:0000256" key="3">
    <source>
        <dbReference type="ARBA" id="ARBA00004406"/>
    </source>
</evidence>
<evidence type="ECO:0000256" key="8">
    <source>
        <dbReference type="ARBA" id="ARBA00022848"/>
    </source>
</evidence>
<comment type="cofactor">
    <cofactor evidence="1 13">
        <name>heme</name>
        <dbReference type="ChEBI" id="CHEBI:30413"/>
    </cofactor>
</comment>
<dbReference type="InterPro" id="IPR036396">
    <property type="entry name" value="Cyt_P450_sf"/>
</dbReference>
<accession>A0A8D2INQ6</accession>
<name>A0A8D2INQ6_VARKO</name>
<dbReference type="InterPro" id="IPR050182">
    <property type="entry name" value="Cytochrome_P450_fam2"/>
</dbReference>
<dbReference type="Ensembl" id="ENSVKKT00000000125.1">
    <property type="protein sequence ID" value="ENSVKKP00000000122.1"/>
    <property type="gene ID" value="ENSVKKG00000000112.1"/>
</dbReference>
<sequence length="271" mass="31463">IFPWLLSRLPGRHKRVLQARDFVYAFIRKEIQKHLDADVPEDPEDFIDFYLAQIEKVTPYDEINMVHSIFDLFLGGTETSSTTLTWALLYMVRYPDIQAKVQQEIDAVIAPGQTIYYDDRKLLPYTNAVIHEIQRFSNIVAVGLPRYCMKDTMIRQFLMKKGTTLFPNMASALYDPKEWEMPLSFHPDHFLDKDGNFTCREAFIPFSLGHRMCLGEHLARTELFLFFSNLLRAFKFHLAEGSKDVTLEPVCGGTLQPHYFEICAIPRQTAL</sequence>
<dbReference type="Gene3D" id="1.10.630.10">
    <property type="entry name" value="Cytochrome P450"/>
    <property type="match status" value="1"/>
</dbReference>
<evidence type="ECO:0000256" key="4">
    <source>
        <dbReference type="ARBA" id="ARBA00010617"/>
    </source>
</evidence>
<evidence type="ECO:0000256" key="6">
    <source>
        <dbReference type="ARBA" id="ARBA00022723"/>
    </source>
</evidence>
<dbReference type="Pfam" id="PF00067">
    <property type="entry name" value="p450"/>
    <property type="match status" value="1"/>
</dbReference>
<keyword evidence="9 14" id="KW-0560">Oxidoreductase</keyword>
<keyword evidence="12" id="KW-0472">Membrane</keyword>
<dbReference type="GO" id="GO:0016712">
    <property type="term" value="F:oxidoreductase activity, acting on paired donors, with incorporation or reduction of molecular oxygen, reduced flavin or flavoprotein as one donor, and incorporation of one atom of oxygen"/>
    <property type="evidence" value="ECO:0007669"/>
    <property type="project" value="TreeGrafter"/>
</dbReference>
<keyword evidence="5 13" id="KW-0349">Heme</keyword>
<reference evidence="15" key="1">
    <citation type="submission" date="2025-08" db="UniProtKB">
        <authorList>
            <consortium name="Ensembl"/>
        </authorList>
    </citation>
    <scope>IDENTIFICATION</scope>
</reference>
<keyword evidence="8" id="KW-0492">Microsome</keyword>
<dbReference type="GO" id="GO:0005506">
    <property type="term" value="F:iron ion binding"/>
    <property type="evidence" value="ECO:0007669"/>
    <property type="project" value="InterPro"/>
</dbReference>
<comment type="subcellular location">
    <subcellularLocation>
        <location evidence="3">Endoplasmic reticulum membrane</location>
        <topology evidence="3">Peripheral membrane protein</topology>
    </subcellularLocation>
    <subcellularLocation>
        <location evidence="2">Microsome membrane</location>
        <topology evidence="2">Peripheral membrane protein</topology>
    </subcellularLocation>
</comment>
<evidence type="ECO:0000256" key="9">
    <source>
        <dbReference type="ARBA" id="ARBA00023002"/>
    </source>
</evidence>
<dbReference type="InterPro" id="IPR002401">
    <property type="entry name" value="Cyt_P450_E_grp-I"/>
</dbReference>
<dbReference type="PRINTS" id="PR00463">
    <property type="entry name" value="EP450I"/>
</dbReference>
<evidence type="ECO:0000256" key="11">
    <source>
        <dbReference type="ARBA" id="ARBA00023033"/>
    </source>
</evidence>
<keyword evidence="7" id="KW-0256">Endoplasmic reticulum</keyword>